<proteinExistence type="predicted"/>
<dbReference type="EMBL" id="BAABGU010000013">
    <property type="protein sequence ID" value="GAA4569851.1"/>
    <property type="molecule type" value="Genomic_DNA"/>
</dbReference>
<accession>A0ABP8SID6</accession>
<keyword evidence="5" id="KW-1185">Reference proteome</keyword>
<keyword evidence="2" id="KW-0812">Transmembrane</keyword>
<keyword evidence="2" id="KW-1133">Transmembrane helix</keyword>
<protein>
    <recommendedName>
        <fullName evidence="3">Protein-glutamine gamma-glutamyltransferase-like C-terminal domain-containing protein</fullName>
    </recommendedName>
</protein>
<evidence type="ECO:0000259" key="3">
    <source>
        <dbReference type="Pfam" id="PF13559"/>
    </source>
</evidence>
<organism evidence="4 5">
    <name type="scientific">Micromonospora coerulea</name>
    <dbReference type="NCBI Taxonomy" id="47856"/>
    <lineage>
        <taxon>Bacteria</taxon>
        <taxon>Bacillati</taxon>
        <taxon>Actinomycetota</taxon>
        <taxon>Actinomycetes</taxon>
        <taxon>Micromonosporales</taxon>
        <taxon>Micromonosporaceae</taxon>
        <taxon>Micromonospora</taxon>
    </lineage>
</organism>
<keyword evidence="2" id="KW-0472">Membrane</keyword>
<feature type="compositionally biased region" description="Low complexity" evidence="1">
    <location>
        <begin position="93"/>
        <end position="112"/>
    </location>
</feature>
<sequence>MSRWWTETVAALGDLVPLPLAALLLVLAAGLAALAWYFFPSWLPRRFPRLRLPRLRLPRLRWPRLRRPRLRWPRWRLPRLRRPRLPRRRRPARTAAEAAVPAPRAAEPQPAAGGYASLADRLAAEGRYAESVRERLRDMVRELIARRVIEQRPGMTVAELTAAAARSRPRVHPVLHAAGAIFSDLWYAQRPATAEHDDRMRELADDLRRELATGGGDRP</sequence>
<evidence type="ECO:0000256" key="1">
    <source>
        <dbReference type="SAM" id="MobiDB-lite"/>
    </source>
</evidence>
<feature type="transmembrane region" description="Helical" evidence="2">
    <location>
        <begin position="20"/>
        <end position="39"/>
    </location>
</feature>
<name>A0ABP8SID6_9ACTN</name>
<comment type="caution">
    <text evidence="4">The sequence shown here is derived from an EMBL/GenBank/DDBJ whole genome shotgun (WGS) entry which is preliminary data.</text>
</comment>
<feature type="domain" description="Protein-glutamine gamma-glutamyltransferase-like C-terminal" evidence="3">
    <location>
        <begin position="136"/>
        <end position="204"/>
    </location>
</feature>
<dbReference type="Pfam" id="PF13559">
    <property type="entry name" value="DUF4129"/>
    <property type="match status" value="1"/>
</dbReference>
<dbReference type="RefSeq" id="WP_346119551.1">
    <property type="nucleotide sequence ID" value="NZ_BAABGU010000013.1"/>
</dbReference>
<dbReference type="InterPro" id="IPR025403">
    <property type="entry name" value="TgpA-like_C"/>
</dbReference>
<evidence type="ECO:0000256" key="2">
    <source>
        <dbReference type="SAM" id="Phobius"/>
    </source>
</evidence>
<feature type="region of interest" description="Disordered" evidence="1">
    <location>
        <begin position="86"/>
        <end position="112"/>
    </location>
</feature>
<reference evidence="5" key="1">
    <citation type="journal article" date="2019" name="Int. J. Syst. Evol. Microbiol.">
        <title>The Global Catalogue of Microorganisms (GCM) 10K type strain sequencing project: providing services to taxonomists for standard genome sequencing and annotation.</title>
        <authorList>
            <consortium name="The Broad Institute Genomics Platform"/>
            <consortium name="The Broad Institute Genome Sequencing Center for Infectious Disease"/>
            <person name="Wu L."/>
            <person name="Ma J."/>
        </authorList>
    </citation>
    <scope>NUCLEOTIDE SEQUENCE [LARGE SCALE GENOMIC DNA]</scope>
    <source>
        <strain evidence="5">JCM 3175</strain>
    </source>
</reference>
<gene>
    <name evidence="4" type="ORF">GCM10023176_27310</name>
</gene>
<evidence type="ECO:0000313" key="4">
    <source>
        <dbReference type="EMBL" id="GAA4569851.1"/>
    </source>
</evidence>
<dbReference type="Proteomes" id="UP001500307">
    <property type="component" value="Unassembled WGS sequence"/>
</dbReference>
<evidence type="ECO:0000313" key="5">
    <source>
        <dbReference type="Proteomes" id="UP001500307"/>
    </source>
</evidence>